<dbReference type="SUPFAM" id="SSF53649">
    <property type="entry name" value="Alkaline phosphatase-like"/>
    <property type="match status" value="1"/>
</dbReference>
<evidence type="ECO:0000313" key="2">
    <source>
        <dbReference type="Proteomes" id="UP000317648"/>
    </source>
</evidence>
<dbReference type="AlphaFoldDB" id="A0A518DM61"/>
<dbReference type="EMBL" id="CP036433">
    <property type="protein sequence ID" value="QDU92926.1"/>
    <property type="molecule type" value="Genomic_DNA"/>
</dbReference>
<dbReference type="Proteomes" id="UP000317648">
    <property type="component" value="Chromosome"/>
</dbReference>
<proteinExistence type="predicted"/>
<dbReference type="KEGG" id="lcre:Pla8534_06990"/>
<protein>
    <recommendedName>
        <fullName evidence="3">Sulfatase</fullName>
    </recommendedName>
</protein>
<evidence type="ECO:0000313" key="1">
    <source>
        <dbReference type="EMBL" id="QDU92926.1"/>
    </source>
</evidence>
<dbReference type="PANTHER" id="PTHR43737">
    <property type="entry name" value="BLL7424 PROTEIN"/>
    <property type="match status" value="1"/>
</dbReference>
<accession>A0A518DM61</accession>
<sequence>MNRESQFSGGPSPFSRRELLGRMGTGLGALGLAGLLADEGLLGADPAAAVNPLAAKPPHFPAKAKRIIHLFMNGGPSQVDTFDPKPMLAKHHGEKPPAAEIKTERRTGGLMKSPFKFNRCGESGIEVSEIFPEVGKCIDDICVIRSMHTNVPNHEPSLLMMNSGETQPTRPSMGSWLCYGLGSENQNLPGFVVLCPGKPVVGPQLWSNSFLPGIYQGCHINNSKLDPTNVIQNINNGYLTRDAQRRQLDLINRMNTRHRDERSGDAQLEARIQSMEMAYRMQTEAQEAFDLGQETAATREQYGKGQFADACLVARRLAERGVRMTQVFYGNGQPWDDHGNIAGHATKAKDSDQPIAALLRDLKARGMLEDTLVLWGGEFGRTPTSEGSLGRDHNNHGFSVWLAGGGVKGGMTYGSTDEFGFAATENRTHVHDLHATLLHLLGMDHTKLTYRYSGRDFRLTDVHGEVVRDILA</sequence>
<gene>
    <name evidence="1" type="ORF">Pla8534_06990</name>
</gene>
<dbReference type="InterPro" id="IPR010869">
    <property type="entry name" value="DUF1501"/>
</dbReference>
<keyword evidence="2" id="KW-1185">Reference proteome</keyword>
<dbReference type="InterPro" id="IPR017850">
    <property type="entry name" value="Alkaline_phosphatase_core_sf"/>
</dbReference>
<dbReference type="PROSITE" id="PS51318">
    <property type="entry name" value="TAT"/>
    <property type="match status" value="1"/>
</dbReference>
<dbReference type="PANTHER" id="PTHR43737:SF1">
    <property type="entry name" value="DUF1501 DOMAIN-CONTAINING PROTEIN"/>
    <property type="match status" value="1"/>
</dbReference>
<organism evidence="1 2">
    <name type="scientific">Lignipirellula cremea</name>
    <dbReference type="NCBI Taxonomy" id="2528010"/>
    <lineage>
        <taxon>Bacteria</taxon>
        <taxon>Pseudomonadati</taxon>
        <taxon>Planctomycetota</taxon>
        <taxon>Planctomycetia</taxon>
        <taxon>Pirellulales</taxon>
        <taxon>Pirellulaceae</taxon>
        <taxon>Lignipirellula</taxon>
    </lineage>
</organism>
<reference evidence="1 2" key="1">
    <citation type="submission" date="2019-02" db="EMBL/GenBank/DDBJ databases">
        <title>Deep-cultivation of Planctomycetes and their phenomic and genomic characterization uncovers novel biology.</title>
        <authorList>
            <person name="Wiegand S."/>
            <person name="Jogler M."/>
            <person name="Boedeker C."/>
            <person name="Pinto D."/>
            <person name="Vollmers J."/>
            <person name="Rivas-Marin E."/>
            <person name="Kohn T."/>
            <person name="Peeters S.H."/>
            <person name="Heuer A."/>
            <person name="Rast P."/>
            <person name="Oberbeckmann S."/>
            <person name="Bunk B."/>
            <person name="Jeske O."/>
            <person name="Meyerdierks A."/>
            <person name="Storesund J.E."/>
            <person name="Kallscheuer N."/>
            <person name="Luecker S."/>
            <person name="Lage O.M."/>
            <person name="Pohl T."/>
            <person name="Merkel B.J."/>
            <person name="Hornburger P."/>
            <person name="Mueller R.-W."/>
            <person name="Bruemmer F."/>
            <person name="Labrenz M."/>
            <person name="Spormann A.M."/>
            <person name="Op den Camp H."/>
            <person name="Overmann J."/>
            <person name="Amann R."/>
            <person name="Jetten M.S.M."/>
            <person name="Mascher T."/>
            <person name="Medema M.H."/>
            <person name="Devos D.P."/>
            <person name="Kaster A.-K."/>
            <person name="Ovreas L."/>
            <person name="Rohde M."/>
            <person name="Galperin M.Y."/>
            <person name="Jogler C."/>
        </authorList>
    </citation>
    <scope>NUCLEOTIDE SEQUENCE [LARGE SCALE GENOMIC DNA]</scope>
    <source>
        <strain evidence="1 2">Pla85_3_4</strain>
    </source>
</reference>
<dbReference type="Pfam" id="PF07394">
    <property type="entry name" value="DUF1501"/>
    <property type="match status" value="1"/>
</dbReference>
<evidence type="ECO:0008006" key="3">
    <source>
        <dbReference type="Google" id="ProtNLM"/>
    </source>
</evidence>
<dbReference type="InterPro" id="IPR006311">
    <property type="entry name" value="TAT_signal"/>
</dbReference>
<name>A0A518DM61_9BACT</name>
<dbReference type="RefSeq" id="WP_197442971.1">
    <property type="nucleotide sequence ID" value="NZ_CP036433.1"/>
</dbReference>